<organism evidence="2 3">
    <name type="scientific">Hebeloma cylindrosporum</name>
    <dbReference type="NCBI Taxonomy" id="76867"/>
    <lineage>
        <taxon>Eukaryota</taxon>
        <taxon>Fungi</taxon>
        <taxon>Dikarya</taxon>
        <taxon>Basidiomycota</taxon>
        <taxon>Agaricomycotina</taxon>
        <taxon>Agaricomycetes</taxon>
        <taxon>Agaricomycetidae</taxon>
        <taxon>Agaricales</taxon>
        <taxon>Agaricineae</taxon>
        <taxon>Hymenogastraceae</taxon>
        <taxon>Hebeloma</taxon>
    </lineage>
</organism>
<sequence length="240" mass="25851">MVHIASTLIITTAVVVPVLSAPLRLDSNPLEEREPRGFRFKTAAKVAGNVATGVSIGATVGGMMQQRDLDIREPVFALTGSQIWRAATIASKVKKGLVGARKVAHYGKSGIEFGAAAVPSMNTRPQQRDLEDPQFLEARRLSGAAIRKIFSGLAGAAGFAGTVAAINTQRPPQSPPQGPHRREVVDLDTREPGLLEKSAGLIFRDENGDIYVRELDGLEQVDARDPEFFLREAPGFDELD</sequence>
<keyword evidence="3" id="KW-1185">Reference proteome</keyword>
<evidence type="ECO:0000256" key="1">
    <source>
        <dbReference type="SAM" id="SignalP"/>
    </source>
</evidence>
<dbReference type="HOGENOM" id="CLU_1156512_0_0_1"/>
<dbReference type="Proteomes" id="UP000053424">
    <property type="component" value="Unassembled WGS sequence"/>
</dbReference>
<reference evidence="3" key="2">
    <citation type="submission" date="2015-01" db="EMBL/GenBank/DDBJ databases">
        <title>Evolutionary Origins and Diversification of the Mycorrhizal Mutualists.</title>
        <authorList>
            <consortium name="DOE Joint Genome Institute"/>
            <consortium name="Mycorrhizal Genomics Consortium"/>
            <person name="Kohler A."/>
            <person name="Kuo A."/>
            <person name="Nagy L.G."/>
            <person name="Floudas D."/>
            <person name="Copeland A."/>
            <person name="Barry K.W."/>
            <person name="Cichocki N."/>
            <person name="Veneault-Fourrey C."/>
            <person name="LaButti K."/>
            <person name="Lindquist E.A."/>
            <person name="Lipzen A."/>
            <person name="Lundell T."/>
            <person name="Morin E."/>
            <person name="Murat C."/>
            <person name="Riley R."/>
            <person name="Ohm R."/>
            <person name="Sun H."/>
            <person name="Tunlid A."/>
            <person name="Henrissat B."/>
            <person name="Grigoriev I.V."/>
            <person name="Hibbett D.S."/>
            <person name="Martin F."/>
        </authorList>
    </citation>
    <scope>NUCLEOTIDE SEQUENCE [LARGE SCALE GENOMIC DNA]</scope>
    <source>
        <strain evidence="3">h7</strain>
    </source>
</reference>
<protein>
    <submittedName>
        <fullName evidence="2">Uncharacterized protein</fullName>
    </submittedName>
</protein>
<evidence type="ECO:0000313" key="3">
    <source>
        <dbReference type="Proteomes" id="UP000053424"/>
    </source>
</evidence>
<evidence type="ECO:0000313" key="2">
    <source>
        <dbReference type="EMBL" id="KIM38308.1"/>
    </source>
</evidence>
<reference evidence="2 3" key="1">
    <citation type="submission" date="2014-04" db="EMBL/GenBank/DDBJ databases">
        <authorList>
            <consortium name="DOE Joint Genome Institute"/>
            <person name="Kuo A."/>
            <person name="Gay G."/>
            <person name="Dore J."/>
            <person name="Kohler A."/>
            <person name="Nagy L.G."/>
            <person name="Floudas D."/>
            <person name="Copeland A."/>
            <person name="Barry K.W."/>
            <person name="Cichocki N."/>
            <person name="Veneault-Fourrey C."/>
            <person name="LaButti K."/>
            <person name="Lindquist E.A."/>
            <person name="Lipzen A."/>
            <person name="Lundell T."/>
            <person name="Morin E."/>
            <person name="Murat C."/>
            <person name="Sun H."/>
            <person name="Tunlid A."/>
            <person name="Henrissat B."/>
            <person name="Grigoriev I.V."/>
            <person name="Hibbett D.S."/>
            <person name="Martin F."/>
            <person name="Nordberg H.P."/>
            <person name="Cantor M.N."/>
            <person name="Hua S.X."/>
        </authorList>
    </citation>
    <scope>NUCLEOTIDE SEQUENCE [LARGE SCALE GENOMIC DNA]</scope>
    <source>
        <strain evidence="3">h7</strain>
    </source>
</reference>
<feature type="signal peptide" evidence="1">
    <location>
        <begin position="1"/>
        <end position="20"/>
    </location>
</feature>
<proteinExistence type="predicted"/>
<dbReference type="OrthoDB" id="2995467at2759"/>
<feature type="chain" id="PRO_5002159011" evidence="1">
    <location>
        <begin position="21"/>
        <end position="240"/>
    </location>
</feature>
<dbReference type="EMBL" id="KN831791">
    <property type="protein sequence ID" value="KIM38308.1"/>
    <property type="molecule type" value="Genomic_DNA"/>
</dbReference>
<keyword evidence="1" id="KW-0732">Signal</keyword>
<accession>A0A0C2XKM0</accession>
<gene>
    <name evidence="2" type="ORF">M413DRAFT_420403</name>
</gene>
<dbReference type="AlphaFoldDB" id="A0A0C2XKM0"/>
<name>A0A0C2XKM0_HEBCY</name>